<keyword evidence="2" id="KW-0812">Transmembrane</keyword>
<dbReference type="RefSeq" id="WP_230365181.1">
    <property type="nucleotide sequence ID" value="NZ_JAJALK010000001.1"/>
</dbReference>
<dbReference type="AlphaFoldDB" id="A0AAJ1TM18"/>
<accession>A0AAJ1TM18</accession>
<evidence type="ECO:0000256" key="2">
    <source>
        <dbReference type="SAM" id="Phobius"/>
    </source>
</evidence>
<organism evidence="3 4">
    <name type="scientific">Methylobacterium brachiatum</name>
    <dbReference type="NCBI Taxonomy" id="269660"/>
    <lineage>
        <taxon>Bacteria</taxon>
        <taxon>Pseudomonadati</taxon>
        <taxon>Pseudomonadota</taxon>
        <taxon>Alphaproteobacteria</taxon>
        <taxon>Hyphomicrobiales</taxon>
        <taxon>Methylobacteriaceae</taxon>
        <taxon>Methylobacterium</taxon>
    </lineage>
</organism>
<feature type="transmembrane region" description="Helical" evidence="2">
    <location>
        <begin position="50"/>
        <end position="72"/>
    </location>
</feature>
<dbReference type="Proteomes" id="UP001223420">
    <property type="component" value="Unassembled WGS sequence"/>
</dbReference>
<gene>
    <name evidence="3" type="ORF">QO001_000037</name>
</gene>
<dbReference type="EMBL" id="JAUSWL010000001">
    <property type="protein sequence ID" value="MDQ0541129.1"/>
    <property type="molecule type" value="Genomic_DNA"/>
</dbReference>
<name>A0AAJ1TM18_9HYPH</name>
<protein>
    <submittedName>
        <fullName evidence="3">Uncharacterized protein</fullName>
    </submittedName>
</protein>
<evidence type="ECO:0000313" key="3">
    <source>
        <dbReference type="EMBL" id="MDQ0541129.1"/>
    </source>
</evidence>
<comment type="caution">
    <text evidence="3">The sequence shown here is derived from an EMBL/GenBank/DDBJ whole genome shotgun (WGS) entry which is preliminary data.</text>
</comment>
<keyword evidence="2" id="KW-1133">Transmembrane helix</keyword>
<evidence type="ECO:0000313" key="4">
    <source>
        <dbReference type="Proteomes" id="UP001223420"/>
    </source>
</evidence>
<sequence length="77" mass="8485">MNTDHRTLPESLTRYLALPPGSVAEPAPPPVHRGSRRADPRSAHQALESALLRGFVYVISGLVWLLVLGLILRHLAR</sequence>
<feature type="region of interest" description="Disordered" evidence="1">
    <location>
        <begin position="19"/>
        <end position="40"/>
    </location>
</feature>
<keyword evidence="2" id="KW-0472">Membrane</keyword>
<evidence type="ECO:0000256" key="1">
    <source>
        <dbReference type="SAM" id="MobiDB-lite"/>
    </source>
</evidence>
<reference evidence="3" key="1">
    <citation type="submission" date="2023-07" db="EMBL/GenBank/DDBJ databases">
        <title>Genomic Encyclopedia of Type Strains, Phase IV (KMG-IV): sequencing the most valuable type-strain genomes for metagenomic binning, comparative biology and taxonomic classification.</title>
        <authorList>
            <person name="Goeker M."/>
        </authorList>
    </citation>
    <scope>NUCLEOTIDE SEQUENCE</scope>
    <source>
        <strain evidence="3">DSM 19569</strain>
    </source>
</reference>
<proteinExistence type="predicted"/>